<sequence length="255" mass="28527">MSATHTSERHLFLSVPVDDLTYNETIVWVEQKILTRDPCQICTINPEFVIAAQNNPRFLSVLQEASLCLPDGQGLLWAAQLHGVPLRQRVAGSTLVDLLAKKASSKELSLFFLGAGPGVAKLAADNLRTKYPGLPTIHTMEASPSDADAPSIIQCIRDNNPDILFVAFGAPTQDLWINRHRKDLGAPVCIGVGGAFDFISGRTKRAPLIVQYLGFEWLHRLWTQPWRWKRMMALPLFAWKIITNRKSVTKINLYQ</sequence>
<keyword evidence="1" id="KW-0328">Glycosyltransferase</keyword>
<proteinExistence type="predicted"/>
<dbReference type="InterPro" id="IPR004629">
    <property type="entry name" value="WecG_TagA_CpsF"/>
</dbReference>
<dbReference type="EMBL" id="UINC01121667">
    <property type="protein sequence ID" value="SVC96996.1"/>
    <property type="molecule type" value="Genomic_DNA"/>
</dbReference>
<gene>
    <name evidence="3" type="ORF">METZ01_LOCUS349850</name>
</gene>
<organism evidence="3">
    <name type="scientific">marine metagenome</name>
    <dbReference type="NCBI Taxonomy" id="408172"/>
    <lineage>
        <taxon>unclassified sequences</taxon>
        <taxon>metagenomes</taxon>
        <taxon>ecological metagenomes</taxon>
    </lineage>
</organism>
<evidence type="ECO:0000256" key="2">
    <source>
        <dbReference type="ARBA" id="ARBA00022679"/>
    </source>
</evidence>
<name>A0A382RH80_9ZZZZ</name>
<dbReference type="NCBIfam" id="TIGR00696">
    <property type="entry name" value="wecG_tagA_cpsF"/>
    <property type="match status" value="1"/>
</dbReference>
<dbReference type="PANTHER" id="PTHR34136">
    <property type="match status" value="1"/>
</dbReference>
<keyword evidence="2" id="KW-0808">Transferase</keyword>
<evidence type="ECO:0000313" key="3">
    <source>
        <dbReference type="EMBL" id="SVC96996.1"/>
    </source>
</evidence>
<accession>A0A382RH80</accession>
<dbReference type="CDD" id="cd06533">
    <property type="entry name" value="Glyco_transf_WecG_TagA"/>
    <property type="match status" value="1"/>
</dbReference>
<dbReference type="GO" id="GO:0016758">
    <property type="term" value="F:hexosyltransferase activity"/>
    <property type="evidence" value="ECO:0007669"/>
    <property type="project" value="TreeGrafter"/>
</dbReference>
<dbReference type="PANTHER" id="PTHR34136:SF1">
    <property type="entry name" value="UDP-N-ACETYL-D-MANNOSAMINURONIC ACID TRANSFERASE"/>
    <property type="match status" value="1"/>
</dbReference>
<evidence type="ECO:0000256" key="1">
    <source>
        <dbReference type="ARBA" id="ARBA00022676"/>
    </source>
</evidence>
<dbReference type="AlphaFoldDB" id="A0A382RH80"/>
<reference evidence="3" key="1">
    <citation type="submission" date="2018-05" db="EMBL/GenBank/DDBJ databases">
        <authorList>
            <person name="Lanie J.A."/>
            <person name="Ng W.-L."/>
            <person name="Kazmierczak K.M."/>
            <person name="Andrzejewski T.M."/>
            <person name="Davidsen T.M."/>
            <person name="Wayne K.J."/>
            <person name="Tettelin H."/>
            <person name="Glass J.I."/>
            <person name="Rusch D."/>
            <person name="Podicherti R."/>
            <person name="Tsui H.-C.T."/>
            <person name="Winkler M.E."/>
        </authorList>
    </citation>
    <scope>NUCLEOTIDE SEQUENCE</scope>
</reference>
<dbReference type="Pfam" id="PF03808">
    <property type="entry name" value="Glyco_tran_WecG"/>
    <property type="match status" value="1"/>
</dbReference>
<protein>
    <submittedName>
        <fullName evidence="3">Uncharacterized protein</fullName>
    </submittedName>
</protein>